<dbReference type="EMBL" id="JBDJPC010000015">
    <property type="protein sequence ID" value="KAL1488137.1"/>
    <property type="molecule type" value="Genomic_DNA"/>
</dbReference>
<keyword evidence="2" id="KW-1185">Reference proteome</keyword>
<comment type="caution">
    <text evidence="1">The sequence shown here is derived from an EMBL/GenBank/DDBJ whole genome shotgun (WGS) entry which is preliminary data.</text>
</comment>
<name>A0ABD1E0G2_HYPHA</name>
<gene>
    <name evidence="1" type="ORF">ABEB36_015095</name>
</gene>
<dbReference type="Proteomes" id="UP001566132">
    <property type="component" value="Unassembled WGS sequence"/>
</dbReference>
<organism evidence="1 2">
    <name type="scientific">Hypothenemus hampei</name>
    <name type="common">Coffee berry borer</name>
    <dbReference type="NCBI Taxonomy" id="57062"/>
    <lineage>
        <taxon>Eukaryota</taxon>
        <taxon>Metazoa</taxon>
        <taxon>Ecdysozoa</taxon>
        <taxon>Arthropoda</taxon>
        <taxon>Hexapoda</taxon>
        <taxon>Insecta</taxon>
        <taxon>Pterygota</taxon>
        <taxon>Neoptera</taxon>
        <taxon>Endopterygota</taxon>
        <taxon>Coleoptera</taxon>
        <taxon>Polyphaga</taxon>
        <taxon>Cucujiformia</taxon>
        <taxon>Curculionidae</taxon>
        <taxon>Scolytinae</taxon>
        <taxon>Hypothenemus</taxon>
    </lineage>
</organism>
<accession>A0ABD1E0G2</accession>
<sequence>MRLKTAKDIDDGLSYLSNTMEEYMEISRKYGEKTKDALNAAIKKLKRELIARQNSSIQQYTSQLTHLQDSYDLIWKLIRNIKRPMPVSSPLRGTGDWIVKDKEKSEEFANHLKKKTFTNKAILDLPIAL</sequence>
<protein>
    <submittedName>
        <fullName evidence="1">Uncharacterized protein</fullName>
    </submittedName>
</protein>
<proteinExistence type="predicted"/>
<dbReference type="AlphaFoldDB" id="A0ABD1E0G2"/>
<reference evidence="1 2" key="1">
    <citation type="submission" date="2024-05" db="EMBL/GenBank/DDBJ databases">
        <title>Genetic variation in Jamaican populations of the coffee berry borer (Hypothenemus hampei).</title>
        <authorList>
            <person name="Errbii M."/>
            <person name="Myrie A."/>
        </authorList>
    </citation>
    <scope>NUCLEOTIDE SEQUENCE [LARGE SCALE GENOMIC DNA]</scope>
    <source>
        <strain evidence="1">JA-Hopewell-2020-01-JO</strain>
        <tissue evidence="1">Whole body</tissue>
    </source>
</reference>
<evidence type="ECO:0000313" key="2">
    <source>
        <dbReference type="Proteomes" id="UP001566132"/>
    </source>
</evidence>
<evidence type="ECO:0000313" key="1">
    <source>
        <dbReference type="EMBL" id="KAL1488137.1"/>
    </source>
</evidence>